<organism evidence="5 6">
    <name type="scientific">Desulfoluna spongiiphila</name>
    <dbReference type="NCBI Taxonomy" id="419481"/>
    <lineage>
        <taxon>Bacteria</taxon>
        <taxon>Pseudomonadati</taxon>
        <taxon>Thermodesulfobacteriota</taxon>
        <taxon>Desulfobacteria</taxon>
        <taxon>Desulfobacterales</taxon>
        <taxon>Desulfolunaceae</taxon>
        <taxon>Desulfoluna</taxon>
    </lineage>
</organism>
<evidence type="ECO:0000256" key="2">
    <source>
        <dbReference type="ARBA" id="ARBA00011901"/>
    </source>
</evidence>
<comment type="catalytic activity">
    <reaction evidence="1">
        <text>Hydrolyzes the link between N-acetylmuramoyl residues and L-amino acid residues in certain cell-wall glycopeptides.</text>
        <dbReference type="EC" id="3.5.1.28"/>
    </reaction>
</comment>
<dbReference type="Proteomes" id="UP000198870">
    <property type="component" value="Unassembled WGS sequence"/>
</dbReference>
<dbReference type="GO" id="GO:0030288">
    <property type="term" value="C:outer membrane-bounded periplasmic space"/>
    <property type="evidence" value="ECO:0007669"/>
    <property type="project" value="TreeGrafter"/>
</dbReference>
<protein>
    <recommendedName>
        <fullName evidence="2">N-acetylmuramoyl-L-alanine amidase</fullName>
        <ecNumber evidence="2">3.5.1.28</ecNumber>
    </recommendedName>
</protein>
<evidence type="ECO:0000259" key="4">
    <source>
        <dbReference type="SMART" id="SM00646"/>
    </source>
</evidence>
<accession>A0A1G5G9M9</accession>
<dbReference type="Pfam" id="PF01520">
    <property type="entry name" value="Amidase_3"/>
    <property type="match status" value="1"/>
</dbReference>
<dbReference type="STRING" id="419481.SAMN05216233_11030"/>
<evidence type="ECO:0000313" key="6">
    <source>
        <dbReference type="Proteomes" id="UP000198870"/>
    </source>
</evidence>
<dbReference type="PANTHER" id="PTHR30404:SF0">
    <property type="entry name" value="N-ACETYLMURAMOYL-L-ALANINE AMIDASE AMIC"/>
    <property type="match status" value="1"/>
</dbReference>
<dbReference type="GO" id="GO:0008745">
    <property type="term" value="F:N-acetylmuramoyl-L-alanine amidase activity"/>
    <property type="evidence" value="ECO:0007669"/>
    <property type="project" value="UniProtKB-EC"/>
</dbReference>
<dbReference type="SUPFAM" id="SSF53187">
    <property type="entry name" value="Zn-dependent exopeptidases"/>
    <property type="match status" value="1"/>
</dbReference>
<sequence length="198" mass="22532">MLILLDAGHGGVIDGVYQTPGKRSPKWSDGSQLFEGEFNRWIVNGLSERLSRRHIPYVLIAPEQRDVTLRTRVNRANRYKGRPSLFVSVHANAGGGSGFEVFTSKGTTQSDAAAHCFGQEFVREFPEKPLRADLRDGEYDKDRNFFVLRNTAMPAVLTENFFMDNEEECRQLLMSVEGRQRIVDYHERAIVRCVEGHV</sequence>
<evidence type="ECO:0000313" key="5">
    <source>
        <dbReference type="EMBL" id="SCY48336.1"/>
    </source>
</evidence>
<dbReference type="EC" id="3.5.1.28" evidence="2"/>
<reference evidence="5 6" key="1">
    <citation type="submission" date="2016-10" db="EMBL/GenBank/DDBJ databases">
        <authorList>
            <person name="de Groot N.N."/>
        </authorList>
    </citation>
    <scope>NUCLEOTIDE SEQUENCE [LARGE SCALE GENOMIC DNA]</scope>
    <source>
        <strain evidence="5 6">AA1</strain>
    </source>
</reference>
<dbReference type="Gene3D" id="3.40.630.40">
    <property type="entry name" value="Zn-dependent exopeptidases"/>
    <property type="match status" value="1"/>
</dbReference>
<proteinExistence type="predicted"/>
<dbReference type="PANTHER" id="PTHR30404">
    <property type="entry name" value="N-ACETYLMURAMOYL-L-ALANINE AMIDASE"/>
    <property type="match status" value="1"/>
</dbReference>
<dbReference type="SMART" id="SM00646">
    <property type="entry name" value="Ami_3"/>
    <property type="match status" value="1"/>
</dbReference>
<dbReference type="OrthoDB" id="9806267at2"/>
<keyword evidence="3" id="KW-0378">Hydrolase</keyword>
<dbReference type="AlphaFoldDB" id="A0A1G5G9M9"/>
<evidence type="ECO:0000256" key="3">
    <source>
        <dbReference type="ARBA" id="ARBA00022801"/>
    </source>
</evidence>
<name>A0A1G5G9M9_9BACT</name>
<dbReference type="CDD" id="cd02696">
    <property type="entry name" value="MurNAc-LAA"/>
    <property type="match status" value="1"/>
</dbReference>
<dbReference type="EMBL" id="FMUX01000010">
    <property type="protein sequence ID" value="SCY48336.1"/>
    <property type="molecule type" value="Genomic_DNA"/>
</dbReference>
<gene>
    <name evidence="5" type="ORF">SAMN05216233_11030</name>
</gene>
<dbReference type="GO" id="GO:0009253">
    <property type="term" value="P:peptidoglycan catabolic process"/>
    <property type="evidence" value="ECO:0007669"/>
    <property type="project" value="InterPro"/>
</dbReference>
<evidence type="ECO:0000256" key="1">
    <source>
        <dbReference type="ARBA" id="ARBA00001561"/>
    </source>
</evidence>
<dbReference type="RefSeq" id="WP_092211313.1">
    <property type="nucleotide sequence ID" value="NZ_FMUX01000010.1"/>
</dbReference>
<keyword evidence="6" id="KW-1185">Reference proteome</keyword>
<dbReference type="InterPro" id="IPR050695">
    <property type="entry name" value="N-acetylmuramoyl_amidase_3"/>
</dbReference>
<dbReference type="InterPro" id="IPR002508">
    <property type="entry name" value="MurNAc-LAA_cat"/>
</dbReference>
<feature type="domain" description="MurNAc-LAA" evidence="4">
    <location>
        <begin position="73"/>
        <end position="191"/>
    </location>
</feature>